<keyword evidence="4" id="KW-0378">Hydrolase</keyword>
<evidence type="ECO:0000256" key="2">
    <source>
        <dbReference type="SAM" id="Phobius"/>
    </source>
</evidence>
<dbReference type="SMART" id="SM00460">
    <property type="entry name" value="TGc"/>
    <property type="match status" value="1"/>
</dbReference>
<dbReference type="OrthoDB" id="9804023at2"/>
<gene>
    <name evidence="4" type="ORF">SAMN04488570_0074</name>
</gene>
<keyword evidence="2" id="KW-1133">Transmembrane helix</keyword>
<keyword evidence="2" id="KW-0812">Transmembrane</keyword>
<dbReference type="EMBL" id="LT629757">
    <property type="protein sequence ID" value="SDR70239.1"/>
    <property type="molecule type" value="Genomic_DNA"/>
</dbReference>
<dbReference type="InterPro" id="IPR021878">
    <property type="entry name" value="TgpA_N"/>
</dbReference>
<dbReference type="InterPro" id="IPR052901">
    <property type="entry name" value="Bact_TGase-like"/>
</dbReference>
<feature type="region of interest" description="Disordered" evidence="1">
    <location>
        <begin position="552"/>
        <end position="603"/>
    </location>
</feature>
<feature type="transmembrane region" description="Helical" evidence="2">
    <location>
        <begin position="151"/>
        <end position="168"/>
    </location>
</feature>
<dbReference type="SUPFAM" id="SSF54001">
    <property type="entry name" value="Cysteine proteinases"/>
    <property type="match status" value="1"/>
</dbReference>
<dbReference type="Pfam" id="PF01841">
    <property type="entry name" value="Transglut_core"/>
    <property type="match status" value="1"/>
</dbReference>
<keyword evidence="4" id="KW-0645">Protease</keyword>
<dbReference type="PANTHER" id="PTHR42736">
    <property type="entry name" value="PROTEIN-GLUTAMINE GAMMA-GLUTAMYLTRANSFERASE"/>
    <property type="match status" value="1"/>
</dbReference>
<sequence>MSPTPREPWRPGPPLLGALAGWVALTAWSGMVDAPSGFLLPCAVGGLLMALVGSGLRVLRVASYAVAAAQVVVGLLVLNATFAGAQSIGGVVPTSTSVERVLLLAENGARALNYYGAPVVAFGTSTATLLAACGLLVLLSVDVLAVGLRRPPLAALPLLVTLSVPVSILTDALALPVFVVVALLFLRLLASDRLDRWSGVPRAGGGAAPGSGRLSRPGGALLWQVSVASVLVALVAAPLVPVSDLLPRGDGQGEGPGTGSDVRLTTVNPFIRLRRELVEQTNTPLVYAETDAADPGYLRTTVLDLFSQDSWRPSQRDLPGDNSADAVFPGPPGLAPGASGLESDWRFQLTRDYSTTWLPLPYPVREVSVEGNWRFDERTLDVALVSGDPPAGLEYSATSFDPTVTAADLADAVRPPASVREAGTEVPEDLPPVIEQTAREVTAGADTDFERAVALQDWFRSGGGFTYSLEQRPGSGMDLLADFITVDRVGYCEQFASAMAAMGRTLGIPSRVAVGFLRPERQPDGRLLYTSDARHAWPEMYFSGRGWVRFEPTPSQRTGETPAYTRQSVDEPAPTQAPSAQPSAEATPEDQQTPEDQAGSDGGSGVPWWPLLALLGAVGIAVVPSAARRAQRRRRLSLDAEHLPEGAWAELRASVLDVGLAWPDDRSPREQARRVIDQVGSRTSPLEPDDVRALEDLLAAVERSRYGRATSSGTSGTVGATGAVGVDAGGSGGVATLPGTARAGDEEAGRLRTTRTVEAWRRLLADRARPASRRTTWVRRWWPRSLTRPAR</sequence>
<dbReference type="InterPro" id="IPR038765">
    <property type="entry name" value="Papain-like_cys_pep_sf"/>
</dbReference>
<feature type="transmembrane region" description="Helical" evidence="2">
    <location>
        <begin position="112"/>
        <end position="139"/>
    </location>
</feature>
<keyword evidence="5" id="KW-1185">Reference proteome</keyword>
<feature type="transmembrane region" description="Helical" evidence="2">
    <location>
        <begin position="174"/>
        <end position="190"/>
    </location>
</feature>
<protein>
    <submittedName>
        <fullName evidence="4">Transglutaminase-like enzyme, putative cysteine protease</fullName>
    </submittedName>
</protein>
<evidence type="ECO:0000313" key="5">
    <source>
        <dbReference type="Proteomes" id="UP000198859"/>
    </source>
</evidence>
<feature type="domain" description="Transglutaminase-like" evidence="3">
    <location>
        <begin position="484"/>
        <end position="554"/>
    </location>
</feature>
<dbReference type="Pfam" id="PF11992">
    <property type="entry name" value="TgpA_N"/>
    <property type="match status" value="1"/>
</dbReference>
<evidence type="ECO:0000259" key="3">
    <source>
        <dbReference type="SMART" id="SM00460"/>
    </source>
</evidence>
<keyword evidence="2" id="KW-0472">Membrane</keyword>
<evidence type="ECO:0000313" key="4">
    <source>
        <dbReference type="EMBL" id="SDR70239.1"/>
    </source>
</evidence>
<feature type="transmembrane region" description="Helical" evidence="2">
    <location>
        <begin position="608"/>
        <end position="627"/>
    </location>
</feature>
<feature type="compositionally biased region" description="Polar residues" evidence="1">
    <location>
        <begin position="553"/>
        <end position="567"/>
    </location>
</feature>
<feature type="transmembrane region" description="Helical" evidence="2">
    <location>
        <begin position="38"/>
        <end position="59"/>
    </location>
</feature>
<evidence type="ECO:0000256" key="1">
    <source>
        <dbReference type="SAM" id="MobiDB-lite"/>
    </source>
</evidence>
<dbReference type="RefSeq" id="WP_091725020.1">
    <property type="nucleotide sequence ID" value="NZ_LT629757.1"/>
</dbReference>
<dbReference type="InterPro" id="IPR002931">
    <property type="entry name" value="Transglutaminase-like"/>
</dbReference>
<reference evidence="5" key="1">
    <citation type="submission" date="2016-10" db="EMBL/GenBank/DDBJ databases">
        <authorList>
            <person name="Varghese N."/>
            <person name="Submissions S."/>
        </authorList>
    </citation>
    <scope>NUCLEOTIDE SEQUENCE [LARGE SCALE GENOMIC DNA]</scope>
    <source>
        <strain evidence="5">DSM 22127</strain>
    </source>
</reference>
<accession>A0A1H1L8M8</accession>
<proteinExistence type="predicted"/>
<dbReference type="Proteomes" id="UP000198859">
    <property type="component" value="Chromosome I"/>
</dbReference>
<feature type="transmembrane region" description="Helical" evidence="2">
    <location>
        <begin position="221"/>
        <end position="240"/>
    </location>
</feature>
<dbReference type="AlphaFoldDB" id="A0A1H1L8M8"/>
<feature type="transmembrane region" description="Helical" evidence="2">
    <location>
        <begin position="71"/>
        <end position="92"/>
    </location>
</feature>
<dbReference type="Gene3D" id="3.10.620.30">
    <property type="match status" value="1"/>
</dbReference>
<organism evidence="4 5">
    <name type="scientific">Nocardioides scoriae</name>
    <dbReference type="NCBI Taxonomy" id="642780"/>
    <lineage>
        <taxon>Bacteria</taxon>
        <taxon>Bacillati</taxon>
        <taxon>Actinomycetota</taxon>
        <taxon>Actinomycetes</taxon>
        <taxon>Propionibacteriales</taxon>
        <taxon>Nocardioidaceae</taxon>
        <taxon>Nocardioides</taxon>
    </lineage>
</organism>
<dbReference type="GO" id="GO:0008233">
    <property type="term" value="F:peptidase activity"/>
    <property type="evidence" value="ECO:0007669"/>
    <property type="project" value="UniProtKB-KW"/>
</dbReference>
<dbReference type="STRING" id="642780.SAMN04488570_0074"/>
<dbReference type="PANTHER" id="PTHR42736:SF1">
    <property type="entry name" value="PROTEIN-GLUTAMINE GAMMA-GLUTAMYLTRANSFERASE"/>
    <property type="match status" value="1"/>
</dbReference>
<feature type="transmembrane region" description="Helical" evidence="2">
    <location>
        <begin position="12"/>
        <end position="32"/>
    </location>
</feature>
<dbReference type="GO" id="GO:0006508">
    <property type="term" value="P:proteolysis"/>
    <property type="evidence" value="ECO:0007669"/>
    <property type="project" value="UniProtKB-KW"/>
</dbReference>
<feature type="compositionally biased region" description="Low complexity" evidence="1">
    <location>
        <begin position="571"/>
        <end position="586"/>
    </location>
</feature>
<name>A0A1H1L8M8_9ACTN</name>